<reference evidence="2 3" key="1">
    <citation type="submission" date="2014-07" db="EMBL/GenBank/DDBJ databases">
        <title>Genome of Chryseobacterium formosense LMG 24722.</title>
        <authorList>
            <person name="Pipes S.E."/>
            <person name="Stropko S.J."/>
            <person name="Newman J.D."/>
        </authorList>
    </citation>
    <scope>NUCLEOTIDE SEQUENCE [LARGE SCALE GENOMIC DNA]</scope>
    <source>
        <strain evidence="2 3">LMG 24722</strain>
    </source>
</reference>
<keyword evidence="3" id="KW-1185">Reference proteome</keyword>
<proteinExistence type="predicted"/>
<feature type="transmembrane region" description="Helical" evidence="1">
    <location>
        <begin position="295"/>
        <end position="318"/>
    </location>
</feature>
<name>A0A085Z4R7_9FLAO</name>
<keyword evidence="1" id="KW-0812">Transmembrane</keyword>
<organism evidence="2 3">
    <name type="scientific">Chryseobacterium formosense</name>
    <dbReference type="NCBI Taxonomy" id="236814"/>
    <lineage>
        <taxon>Bacteria</taxon>
        <taxon>Pseudomonadati</taxon>
        <taxon>Bacteroidota</taxon>
        <taxon>Flavobacteriia</taxon>
        <taxon>Flavobacteriales</taxon>
        <taxon>Weeksellaceae</taxon>
        <taxon>Chryseobacterium group</taxon>
        <taxon>Chryseobacterium</taxon>
    </lineage>
</organism>
<dbReference type="AlphaFoldDB" id="A0A085Z4R7"/>
<accession>A0A085Z4R7</accession>
<evidence type="ECO:0000313" key="2">
    <source>
        <dbReference type="EMBL" id="KFE99430.1"/>
    </source>
</evidence>
<comment type="caution">
    <text evidence="2">The sequence shown here is derived from an EMBL/GenBank/DDBJ whole genome shotgun (WGS) entry which is preliminary data.</text>
</comment>
<sequence length="353" mass="40242">MISYFCENSIMKKIFFFLFATLFMNAQKTETIKLSQSVKSKKINYKNFTVIDQRENKEIGSVMYHKDQVNIAFENNAVKDFQDWFYSDNPVKGNDELVLLIENIKVSEDKQEKFSIGKLEVRASTFLKKEDGYHLLYRKDTVATVSSRVTPYLAQSLAKKISLTFSELLKGSYNAKPWEITISQEELQNYETILKDTLEIYKADHLKEGVYKDYYSFFTHHPEHGFIIETNSKGIVTKAVNGEEKMPIRNFYAFVYNGVPYKVIPVGYTEIFRDELGLFIEVKKEELFPESNSSFMMVGGGIAGLIGSVVANVAIVAIDAKAAKKRKAMAGTEVSLDPLTGHYILPENFGKSK</sequence>
<evidence type="ECO:0000313" key="3">
    <source>
        <dbReference type="Proteomes" id="UP000028713"/>
    </source>
</evidence>
<dbReference type="eggNOG" id="ENOG5033W2N">
    <property type="taxonomic scope" value="Bacteria"/>
</dbReference>
<keyword evidence="1" id="KW-0472">Membrane</keyword>
<protein>
    <submittedName>
        <fullName evidence="2">Uncharacterized protein</fullName>
    </submittedName>
</protein>
<dbReference type="EMBL" id="JPRP01000001">
    <property type="protein sequence ID" value="KFE99430.1"/>
    <property type="molecule type" value="Genomic_DNA"/>
</dbReference>
<keyword evidence="1" id="KW-1133">Transmembrane helix</keyword>
<gene>
    <name evidence="2" type="ORF">IX39_01810</name>
</gene>
<dbReference type="Proteomes" id="UP000028713">
    <property type="component" value="Unassembled WGS sequence"/>
</dbReference>
<dbReference type="STRING" id="236814.IX39_01810"/>
<evidence type="ECO:0000256" key="1">
    <source>
        <dbReference type="SAM" id="Phobius"/>
    </source>
</evidence>